<gene>
    <name evidence="11" type="ORF">EUA98_11905</name>
</gene>
<feature type="transmembrane region" description="Helical" evidence="9">
    <location>
        <begin position="184"/>
        <end position="203"/>
    </location>
</feature>
<name>A0A4Q5MYI4_9MICO</name>
<keyword evidence="12" id="KW-1185">Reference proteome</keyword>
<protein>
    <recommendedName>
        <fullName evidence="9">Transport permease protein</fullName>
    </recommendedName>
</protein>
<feature type="transmembrane region" description="Helical" evidence="9">
    <location>
        <begin position="239"/>
        <end position="261"/>
    </location>
</feature>
<evidence type="ECO:0000256" key="9">
    <source>
        <dbReference type="RuleBase" id="RU361157"/>
    </source>
</evidence>
<feature type="transmembrane region" description="Helical" evidence="9">
    <location>
        <begin position="74"/>
        <end position="91"/>
    </location>
</feature>
<dbReference type="PANTHER" id="PTHR30413:SF8">
    <property type="entry name" value="TRANSPORT PERMEASE PROTEIN"/>
    <property type="match status" value="1"/>
</dbReference>
<keyword evidence="3 9" id="KW-0813">Transport</keyword>
<evidence type="ECO:0000256" key="2">
    <source>
        <dbReference type="ARBA" id="ARBA00007783"/>
    </source>
</evidence>
<evidence type="ECO:0000256" key="4">
    <source>
        <dbReference type="ARBA" id="ARBA00022475"/>
    </source>
</evidence>
<dbReference type="EMBL" id="SDWW01000027">
    <property type="protein sequence ID" value="RYV50750.1"/>
    <property type="molecule type" value="Genomic_DNA"/>
</dbReference>
<accession>A0A4Q5MYI4</accession>
<sequence>MTRIVITPPARFSLPAPRELWEAREVLYRFGLRDVVLRYRQTAVGVAWVLLQPLAAAGIFSIVFGQVANLPSAGIPYFIFSYVGMLAWNLFNGIVGRSAPSLVGNQALISKVFFPRMLVPLSSSMAVLIDFVVALGLGIGLLVVYAINPGWPILLLPVWVLLMVLLGAGIGLAASAVMVKYRDVAYVLPWALQILFFASPVAYSLDAVPERLHALYNLNPLTWYLEEFRFSLLGLPAPAPWQIAGSVVVALLVFLGGTLVFQHLEREFADVI</sequence>
<dbReference type="InterPro" id="IPR047817">
    <property type="entry name" value="ABC2_TM_bact-type"/>
</dbReference>
<evidence type="ECO:0000313" key="11">
    <source>
        <dbReference type="EMBL" id="RYV50750.1"/>
    </source>
</evidence>
<reference evidence="11 12" key="1">
    <citation type="submission" date="2019-01" db="EMBL/GenBank/DDBJ databases">
        <title>Novel species of Cellulomonas.</title>
        <authorList>
            <person name="Liu Q."/>
            <person name="Xin Y.-H."/>
        </authorList>
    </citation>
    <scope>NUCLEOTIDE SEQUENCE [LARGE SCALE GENOMIC DNA]</scope>
    <source>
        <strain evidence="11 12">HLT2-17</strain>
    </source>
</reference>
<evidence type="ECO:0000256" key="8">
    <source>
        <dbReference type="ARBA" id="ARBA00023136"/>
    </source>
</evidence>
<keyword evidence="6 9" id="KW-0812">Transmembrane</keyword>
<keyword evidence="8 9" id="KW-0472">Membrane</keyword>
<dbReference type="Proteomes" id="UP000293764">
    <property type="component" value="Unassembled WGS sequence"/>
</dbReference>
<evidence type="ECO:0000313" key="12">
    <source>
        <dbReference type="Proteomes" id="UP000293764"/>
    </source>
</evidence>
<dbReference type="PROSITE" id="PS51012">
    <property type="entry name" value="ABC_TM2"/>
    <property type="match status" value="1"/>
</dbReference>
<dbReference type="OrthoDB" id="9789409at2"/>
<feature type="transmembrane region" description="Helical" evidence="9">
    <location>
        <begin position="125"/>
        <end position="147"/>
    </location>
</feature>
<feature type="transmembrane region" description="Helical" evidence="9">
    <location>
        <begin position="43"/>
        <end position="68"/>
    </location>
</feature>
<keyword evidence="4 9" id="KW-1003">Cell membrane</keyword>
<evidence type="ECO:0000256" key="7">
    <source>
        <dbReference type="ARBA" id="ARBA00022989"/>
    </source>
</evidence>
<keyword evidence="5" id="KW-0997">Cell inner membrane</keyword>
<dbReference type="GO" id="GO:0005886">
    <property type="term" value="C:plasma membrane"/>
    <property type="evidence" value="ECO:0007669"/>
    <property type="project" value="UniProtKB-SubCell"/>
</dbReference>
<proteinExistence type="inferred from homology"/>
<dbReference type="InterPro" id="IPR013525">
    <property type="entry name" value="ABC2_TM"/>
</dbReference>
<evidence type="ECO:0000256" key="3">
    <source>
        <dbReference type="ARBA" id="ARBA00022448"/>
    </source>
</evidence>
<comment type="caution">
    <text evidence="11">The sequence shown here is derived from an EMBL/GenBank/DDBJ whole genome shotgun (WGS) entry which is preliminary data.</text>
</comment>
<evidence type="ECO:0000256" key="1">
    <source>
        <dbReference type="ARBA" id="ARBA00004429"/>
    </source>
</evidence>
<dbReference type="RefSeq" id="WP_130102910.1">
    <property type="nucleotide sequence ID" value="NZ_SDWW01000027.1"/>
</dbReference>
<evidence type="ECO:0000259" key="10">
    <source>
        <dbReference type="PROSITE" id="PS51012"/>
    </source>
</evidence>
<evidence type="ECO:0000256" key="5">
    <source>
        <dbReference type="ARBA" id="ARBA00022519"/>
    </source>
</evidence>
<keyword evidence="7 9" id="KW-1133">Transmembrane helix</keyword>
<organism evidence="11 12">
    <name type="scientific">Pengzhenrongella frigida</name>
    <dbReference type="NCBI Taxonomy" id="1259133"/>
    <lineage>
        <taxon>Bacteria</taxon>
        <taxon>Bacillati</taxon>
        <taxon>Actinomycetota</taxon>
        <taxon>Actinomycetes</taxon>
        <taxon>Micrococcales</taxon>
        <taxon>Pengzhenrongella</taxon>
    </lineage>
</organism>
<comment type="subcellular location">
    <subcellularLocation>
        <location evidence="1">Cell inner membrane</location>
        <topology evidence="1">Multi-pass membrane protein</topology>
    </subcellularLocation>
    <subcellularLocation>
        <location evidence="9">Cell membrane</location>
        <topology evidence="9">Multi-pass membrane protein</topology>
    </subcellularLocation>
</comment>
<comment type="similarity">
    <text evidence="2 9">Belongs to the ABC-2 integral membrane protein family.</text>
</comment>
<dbReference type="PANTHER" id="PTHR30413">
    <property type="entry name" value="INNER MEMBRANE TRANSPORT PERMEASE"/>
    <property type="match status" value="1"/>
</dbReference>
<feature type="domain" description="ABC transmembrane type-2" evidence="10">
    <location>
        <begin position="44"/>
        <end position="264"/>
    </location>
</feature>
<dbReference type="GO" id="GO:0140359">
    <property type="term" value="F:ABC-type transporter activity"/>
    <property type="evidence" value="ECO:0007669"/>
    <property type="project" value="InterPro"/>
</dbReference>
<dbReference type="Pfam" id="PF01061">
    <property type="entry name" value="ABC2_membrane"/>
    <property type="match status" value="1"/>
</dbReference>
<evidence type="ECO:0000256" key="6">
    <source>
        <dbReference type="ARBA" id="ARBA00022692"/>
    </source>
</evidence>
<dbReference type="AlphaFoldDB" id="A0A4Q5MYI4"/>
<feature type="transmembrane region" description="Helical" evidence="9">
    <location>
        <begin position="153"/>
        <end position="177"/>
    </location>
</feature>
<dbReference type="GO" id="GO:0015920">
    <property type="term" value="P:lipopolysaccharide transport"/>
    <property type="evidence" value="ECO:0007669"/>
    <property type="project" value="TreeGrafter"/>
</dbReference>